<protein>
    <submittedName>
        <fullName evidence="1">Uncharacterized protein</fullName>
    </submittedName>
</protein>
<evidence type="ECO:0000313" key="1">
    <source>
        <dbReference type="EMBL" id="APR99281.1"/>
    </source>
</evidence>
<reference evidence="1 2" key="1">
    <citation type="submission" date="2016-08" db="EMBL/GenBank/DDBJ databases">
        <title>Identification and validation of antigenic proteins from Pajaroellobacter abortibovis using de-novo genome sequence assembly and reverse vaccinology.</title>
        <authorList>
            <person name="Welly B.T."/>
            <person name="Miller M.R."/>
            <person name="Stott J.L."/>
            <person name="Blanchard M.T."/>
            <person name="Islas-Trejo A.D."/>
            <person name="O'Rourke S.M."/>
            <person name="Young A.E."/>
            <person name="Medrano J.F."/>
            <person name="Van Eenennaam A.L."/>
        </authorList>
    </citation>
    <scope>NUCLEOTIDE SEQUENCE [LARGE SCALE GENOMIC DNA]</scope>
    <source>
        <strain evidence="1 2">BTF92-0548A/99-0131</strain>
    </source>
</reference>
<sequence>MGEIKKQLSSSGVFHCFEAEFKKKPIILAKKLPVSESAQEKIIRILSRQEPRVTDDWQLYGKAGSGFLFDEQGVRNQDQKIG</sequence>
<dbReference type="KEGG" id="pabo:BCY86_00275"/>
<dbReference type="Gene3D" id="3.40.710.10">
    <property type="entry name" value="DD-peptidase/beta-lactamase superfamily"/>
    <property type="match status" value="1"/>
</dbReference>
<evidence type="ECO:0000313" key="2">
    <source>
        <dbReference type="Proteomes" id="UP000185544"/>
    </source>
</evidence>
<dbReference type="AlphaFoldDB" id="A0A1L6MUX5"/>
<proteinExistence type="predicted"/>
<dbReference type="InterPro" id="IPR012338">
    <property type="entry name" value="Beta-lactam/transpept-like"/>
</dbReference>
<dbReference type="EMBL" id="CP016908">
    <property type="protein sequence ID" value="APR99281.1"/>
    <property type="molecule type" value="Genomic_DNA"/>
</dbReference>
<accession>A0A1L6MUX5</accession>
<gene>
    <name evidence="1" type="ORF">BCY86_00275</name>
</gene>
<name>A0A1L6MUX5_9BACT</name>
<keyword evidence="2" id="KW-1185">Reference proteome</keyword>
<dbReference type="Proteomes" id="UP000185544">
    <property type="component" value="Chromosome"/>
</dbReference>
<organism evidence="1 2">
    <name type="scientific">Pajaroellobacter abortibovis</name>
    <dbReference type="NCBI Taxonomy" id="1882918"/>
    <lineage>
        <taxon>Bacteria</taxon>
        <taxon>Pseudomonadati</taxon>
        <taxon>Myxococcota</taxon>
        <taxon>Polyangia</taxon>
        <taxon>Polyangiales</taxon>
        <taxon>Polyangiaceae</taxon>
    </lineage>
</organism>